<dbReference type="InterPro" id="IPR011006">
    <property type="entry name" value="CheY-like_superfamily"/>
</dbReference>
<dbReference type="PROSITE" id="PS50921">
    <property type="entry name" value="ANTAR"/>
    <property type="match status" value="1"/>
</dbReference>
<dbReference type="GO" id="GO:0003723">
    <property type="term" value="F:RNA binding"/>
    <property type="evidence" value="ECO:0007669"/>
    <property type="project" value="InterPro"/>
</dbReference>
<proteinExistence type="predicted"/>
<dbReference type="SMART" id="SM00448">
    <property type="entry name" value="REC"/>
    <property type="match status" value="1"/>
</dbReference>
<dbReference type="SMART" id="SM01012">
    <property type="entry name" value="ANTAR"/>
    <property type="match status" value="1"/>
</dbReference>
<sequence length="194" mass="21053">MRTDLKILVVEPDQAKASEILDALMEGGWSQVTVIASAADLEKTLAQQNPDIVLVNLANPDRDTLEHLGTVTNAHNRPVAMFVDHTDEVMTQAAISAGVSAYVVNGLQKDRIKPVLETAIARFKMIAKMHSELDAAKQALADRKTIDRAKGLLIAARNISEDEAYTLLRKTAMDQGRKVIDVATALVTAADLLQ</sequence>
<dbReference type="PROSITE" id="PS50110">
    <property type="entry name" value="RESPONSE_REGULATORY"/>
    <property type="match status" value="1"/>
</dbReference>
<dbReference type="Proteomes" id="UP000027734">
    <property type="component" value="Unassembled WGS sequence"/>
</dbReference>
<organism evidence="4 5">
    <name type="scientific">Sulfitobacter donghicola DSW-25 = KCTC 12864 = JCM 14565</name>
    <dbReference type="NCBI Taxonomy" id="1300350"/>
    <lineage>
        <taxon>Bacteria</taxon>
        <taxon>Pseudomonadati</taxon>
        <taxon>Pseudomonadota</taxon>
        <taxon>Alphaproteobacteria</taxon>
        <taxon>Rhodobacterales</taxon>
        <taxon>Roseobacteraceae</taxon>
        <taxon>Sulfitobacter</taxon>
    </lineage>
</organism>
<name>A0A073IGQ5_9RHOB</name>
<evidence type="ECO:0000313" key="5">
    <source>
        <dbReference type="Proteomes" id="UP000027734"/>
    </source>
</evidence>
<evidence type="ECO:0000259" key="2">
    <source>
        <dbReference type="PROSITE" id="PS50110"/>
    </source>
</evidence>
<dbReference type="SUPFAM" id="SSF52172">
    <property type="entry name" value="CheY-like"/>
    <property type="match status" value="1"/>
</dbReference>
<dbReference type="Gene3D" id="1.10.10.10">
    <property type="entry name" value="Winged helix-like DNA-binding domain superfamily/Winged helix DNA-binding domain"/>
    <property type="match status" value="1"/>
</dbReference>
<dbReference type="Pfam" id="PF03861">
    <property type="entry name" value="ANTAR"/>
    <property type="match status" value="1"/>
</dbReference>
<keyword evidence="5" id="KW-1185">Reference proteome</keyword>
<dbReference type="STRING" id="1300350.Z948_2195"/>
<dbReference type="AlphaFoldDB" id="A0A073IGQ5"/>
<dbReference type="Gene3D" id="3.40.50.2300">
    <property type="match status" value="1"/>
</dbReference>
<evidence type="ECO:0000259" key="3">
    <source>
        <dbReference type="PROSITE" id="PS50921"/>
    </source>
</evidence>
<dbReference type="InterPro" id="IPR001789">
    <property type="entry name" value="Sig_transdc_resp-reg_receiver"/>
</dbReference>
<dbReference type="GO" id="GO:0000160">
    <property type="term" value="P:phosphorelay signal transduction system"/>
    <property type="evidence" value="ECO:0007669"/>
    <property type="project" value="InterPro"/>
</dbReference>
<comment type="caution">
    <text evidence="4">The sequence shown here is derived from an EMBL/GenBank/DDBJ whole genome shotgun (WGS) entry which is preliminary data.</text>
</comment>
<feature type="domain" description="ANTAR" evidence="3">
    <location>
        <begin position="126"/>
        <end position="187"/>
    </location>
</feature>
<dbReference type="OrthoDB" id="9795002at2"/>
<dbReference type="PIRSF" id="PIRSF036382">
    <property type="entry name" value="RR_antiterm"/>
    <property type="match status" value="1"/>
</dbReference>
<protein>
    <submittedName>
        <fullName evidence="4">Chemotaxis protein CheY</fullName>
    </submittedName>
</protein>
<accession>A0A073IGQ5</accession>
<evidence type="ECO:0000256" key="1">
    <source>
        <dbReference type="PROSITE-ProRule" id="PRU00169"/>
    </source>
</evidence>
<dbReference type="eggNOG" id="COG3707">
    <property type="taxonomic scope" value="Bacteria"/>
</dbReference>
<comment type="caution">
    <text evidence="1">Lacks conserved residue(s) required for the propagation of feature annotation.</text>
</comment>
<dbReference type="EMBL" id="JAMC01000005">
    <property type="protein sequence ID" value="KEJ88691.1"/>
    <property type="molecule type" value="Genomic_DNA"/>
</dbReference>
<dbReference type="RefSeq" id="WP_025059564.1">
    <property type="nucleotide sequence ID" value="NZ_JAMC01000005.1"/>
</dbReference>
<dbReference type="InterPro" id="IPR008327">
    <property type="entry name" value="Sig_transdc_resp-reg_antiterm"/>
</dbReference>
<dbReference type="InterPro" id="IPR005561">
    <property type="entry name" value="ANTAR"/>
</dbReference>
<dbReference type="PANTHER" id="PTHR43367:SF1">
    <property type="entry name" value="TWO-COMPONENT RESPONSE REGULATOR-LIKE APRR6-RELATED"/>
    <property type="match status" value="1"/>
</dbReference>
<feature type="domain" description="Response regulatory" evidence="2">
    <location>
        <begin position="6"/>
        <end position="120"/>
    </location>
</feature>
<dbReference type="InterPro" id="IPR036388">
    <property type="entry name" value="WH-like_DNA-bd_sf"/>
</dbReference>
<dbReference type="Pfam" id="PF00072">
    <property type="entry name" value="Response_reg"/>
    <property type="match status" value="1"/>
</dbReference>
<reference evidence="4 5" key="1">
    <citation type="submission" date="2014-01" db="EMBL/GenBank/DDBJ databases">
        <title>Sulfitobacter donghicola JCM 14565 Genome Sequencing.</title>
        <authorList>
            <person name="Lai Q."/>
            <person name="Hong Z."/>
        </authorList>
    </citation>
    <scope>NUCLEOTIDE SEQUENCE [LARGE SCALE GENOMIC DNA]</scope>
    <source>
        <strain evidence="4 5">JCM 14565</strain>
    </source>
</reference>
<dbReference type="PANTHER" id="PTHR43367">
    <property type="match status" value="1"/>
</dbReference>
<gene>
    <name evidence="4" type="ORF">DSW25_13610</name>
</gene>
<evidence type="ECO:0000313" key="4">
    <source>
        <dbReference type="EMBL" id="KEJ88691.1"/>
    </source>
</evidence>